<feature type="short sequence motif" description="'HIGH' region" evidence="9">
    <location>
        <begin position="124"/>
        <end position="134"/>
    </location>
</feature>
<dbReference type="NCBIfam" id="TIGR00456">
    <property type="entry name" value="argS"/>
    <property type="match status" value="1"/>
</dbReference>
<comment type="catalytic activity">
    <reaction evidence="8 9">
        <text>tRNA(Arg) + L-arginine + ATP = L-arginyl-tRNA(Arg) + AMP + diphosphate</text>
        <dbReference type="Rhea" id="RHEA:20301"/>
        <dbReference type="Rhea" id="RHEA-COMP:9658"/>
        <dbReference type="Rhea" id="RHEA-COMP:9673"/>
        <dbReference type="ChEBI" id="CHEBI:30616"/>
        <dbReference type="ChEBI" id="CHEBI:32682"/>
        <dbReference type="ChEBI" id="CHEBI:33019"/>
        <dbReference type="ChEBI" id="CHEBI:78442"/>
        <dbReference type="ChEBI" id="CHEBI:78513"/>
        <dbReference type="ChEBI" id="CHEBI:456215"/>
        <dbReference type="EC" id="6.1.1.19"/>
    </reaction>
</comment>
<comment type="subcellular location">
    <subcellularLocation>
        <location evidence="9">Cytoplasm</location>
    </subcellularLocation>
</comment>
<dbReference type="InterPro" id="IPR005148">
    <property type="entry name" value="Arg-tRNA-synth_N"/>
</dbReference>
<gene>
    <name evidence="9" type="primary">argS</name>
    <name evidence="14" type="ordered locus">Plabr_0445</name>
</gene>
<evidence type="ECO:0000256" key="2">
    <source>
        <dbReference type="ARBA" id="ARBA00022490"/>
    </source>
</evidence>
<dbReference type="InterPro" id="IPR009080">
    <property type="entry name" value="tRNAsynth_Ia_anticodon-bd"/>
</dbReference>
<keyword evidence="6 9" id="KW-0648">Protein biosynthesis</keyword>
<feature type="coiled-coil region" evidence="11">
    <location>
        <begin position="212"/>
        <end position="271"/>
    </location>
</feature>
<reference evidence="15" key="1">
    <citation type="submission" date="2011-02" db="EMBL/GenBank/DDBJ databases">
        <title>The complete genome of Planctomyces brasiliensis DSM 5305.</title>
        <authorList>
            <person name="Lucas S."/>
            <person name="Copeland A."/>
            <person name="Lapidus A."/>
            <person name="Bruce D."/>
            <person name="Goodwin L."/>
            <person name="Pitluck S."/>
            <person name="Kyrpides N."/>
            <person name="Mavromatis K."/>
            <person name="Pagani I."/>
            <person name="Ivanova N."/>
            <person name="Ovchinnikova G."/>
            <person name="Lu M."/>
            <person name="Detter J.C."/>
            <person name="Han C."/>
            <person name="Land M."/>
            <person name="Hauser L."/>
            <person name="Markowitz V."/>
            <person name="Cheng J.-F."/>
            <person name="Hugenholtz P."/>
            <person name="Woyke T."/>
            <person name="Wu D."/>
            <person name="Tindall B."/>
            <person name="Pomrenke H.G."/>
            <person name="Brambilla E."/>
            <person name="Klenk H.-P."/>
            <person name="Eisen J.A."/>
        </authorList>
    </citation>
    <scope>NUCLEOTIDE SEQUENCE [LARGE SCALE GENOMIC DNA]</scope>
    <source>
        <strain evidence="15">ATCC 49424 / DSM 5305 / JCM 21570 / NBRC 103401 / IFAM 1448</strain>
    </source>
</reference>
<comment type="similarity">
    <text evidence="1 9 10">Belongs to the class-I aminoacyl-tRNA synthetase family.</text>
</comment>
<evidence type="ECO:0000256" key="10">
    <source>
        <dbReference type="RuleBase" id="RU363038"/>
    </source>
</evidence>
<dbReference type="eggNOG" id="COG0018">
    <property type="taxonomic scope" value="Bacteria"/>
</dbReference>
<feature type="domain" description="Arginyl tRNA synthetase N-terminal" evidence="13">
    <location>
        <begin position="5"/>
        <end position="88"/>
    </location>
</feature>
<dbReference type="GO" id="GO:0004814">
    <property type="term" value="F:arginine-tRNA ligase activity"/>
    <property type="evidence" value="ECO:0007669"/>
    <property type="project" value="UniProtKB-UniRule"/>
</dbReference>
<protein>
    <recommendedName>
        <fullName evidence="9">Arginine--tRNA ligase</fullName>
        <ecNumber evidence="9">6.1.1.19</ecNumber>
    </recommendedName>
    <alternativeName>
        <fullName evidence="9">Arginyl-tRNA synthetase</fullName>
        <shortName evidence="9">ArgRS</shortName>
    </alternativeName>
</protein>
<evidence type="ECO:0000259" key="12">
    <source>
        <dbReference type="SMART" id="SM00836"/>
    </source>
</evidence>
<dbReference type="PROSITE" id="PS00178">
    <property type="entry name" value="AA_TRNA_LIGASE_I"/>
    <property type="match status" value="1"/>
</dbReference>
<organism evidence="14 15">
    <name type="scientific">Rubinisphaera brasiliensis (strain ATCC 49424 / DSM 5305 / JCM 21570 / IAM 15109 / NBRC 103401 / IFAM 1448)</name>
    <name type="common">Planctomyces brasiliensis</name>
    <dbReference type="NCBI Taxonomy" id="756272"/>
    <lineage>
        <taxon>Bacteria</taxon>
        <taxon>Pseudomonadati</taxon>
        <taxon>Planctomycetota</taxon>
        <taxon>Planctomycetia</taxon>
        <taxon>Planctomycetales</taxon>
        <taxon>Planctomycetaceae</taxon>
        <taxon>Rubinisphaera</taxon>
    </lineage>
</organism>
<keyword evidence="5 9" id="KW-0067">ATP-binding</keyword>
<dbReference type="InterPro" id="IPR035684">
    <property type="entry name" value="ArgRS_core"/>
</dbReference>
<dbReference type="PRINTS" id="PR01038">
    <property type="entry name" value="TRNASYNTHARG"/>
</dbReference>
<proteinExistence type="inferred from homology"/>
<dbReference type="Gene3D" id="3.30.1360.70">
    <property type="entry name" value="Arginyl tRNA synthetase N-terminal domain"/>
    <property type="match status" value="1"/>
</dbReference>
<dbReference type="InterPro" id="IPR001278">
    <property type="entry name" value="Arg-tRNA-ligase"/>
</dbReference>
<dbReference type="OrthoDB" id="9805987at2"/>
<evidence type="ECO:0000256" key="7">
    <source>
        <dbReference type="ARBA" id="ARBA00023146"/>
    </source>
</evidence>
<feature type="domain" description="DALR anticodon binding" evidence="12">
    <location>
        <begin position="534"/>
        <end position="654"/>
    </location>
</feature>
<dbReference type="Proteomes" id="UP000006860">
    <property type="component" value="Chromosome"/>
</dbReference>
<dbReference type="SMART" id="SM00836">
    <property type="entry name" value="DALR_1"/>
    <property type="match status" value="1"/>
</dbReference>
<dbReference type="Pfam" id="PF00750">
    <property type="entry name" value="tRNA-synt_1d"/>
    <property type="match status" value="2"/>
</dbReference>
<dbReference type="GO" id="GO:0005737">
    <property type="term" value="C:cytoplasm"/>
    <property type="evidence" value="ECO:0007669"/>
    <property type="project" value="UniProtKB-SubCell"/>
</dbReference>
<keyword evidence="4 9" id="KW-0547">Nucleotide-binding</keyword>
<evidence type="ECO:0000256" key="4">
    <source>
        <dbReference type="ARBA" id="ARBA00022741"/>
    </source>
</evidence>
<dbReference type="InterPro" id="IPR008909">
    <property type="entry name" value="DALR_anticod-bd"/>
</dbReference>
<keyword evidence="7 9" id="KW-0030">Aminoacyl-tRNA synthetase</keyword>
<dbReference type="Pfam" id="PF05746">
    <property type="entry name" value="DALR_1"/>
    <property type="match status" value="1"/>
</dbReference>
<evidence type="ECO:0000256" key="1">
    <source>
        <dbReference type="ARBA" id="ARBA00005594"/>
    </source>
</evidence>
<accession>F0SS61</accession>
<dbReference type="STRING" id="756272.Plabr_0445"/>
<evidence type="ECO:0000256" key="8">
    <source>
        <dbReference type="ARBA" id="ARBA00049339"/>
    </source>
</evidence>
<keyword evidence="15" id="KW-1185">Reference proteome</keyword>
<sequence length="654" mass="73481">MNILHELRRRVVAALTGIASEPENFANLVLPAQNPQFGDYQANCAMPLAKQLGKKPRDVATEIVEKLDVADLCAPPDIAGPGFINLKLRSDVLASQLEAALNDDRVGVAAVENPENVVLDFSSPNVAKPMHVGHLRSTVIGDALYRILSFLGHKVTSDNHVGDWGTQFGMILYGYKHLLDKDAYAKEPVAELSRLYRLVNQLSEYHQLVEQLPGLEWKLAETEQAVNDAEAETEQNDKESKRVFKKLKQEMNQLREAVRSAENKISAVNDDPDLKAVALAHPEVHELARKEIAKLHNGDLENRKLWEEFLPACFEAMEEVYQRLNISFDHTLGESYYQPMLADVVDDLKESGLAHESQGAMCVFIPGNRAPFIVQKQDGAYTYATTDLATIQYRATEWEAKKILYVVDKRQSEHFQLLFETAKLWGYNKIDFRHISFGTVMGKDNKPYKTRSGDIIGLGSLLDEAVSRARTVVDSNDDSKPNGPELSEEERQQIAEIVGIGSIKYADLHHNRDSDYVFDWDKMISMTGDTAAYMQYAFARVCGIFRKAGVTREQMRMDDECPLQLTHPAERALGIQLARFEEALTNVTVEYRPNLLTGYLFDVANAFSSFYDKCPVSAEPSDAIRISRFKLCDLTASTIQRGLELLGIETSPRM</sequence>
<dbReference type="HAMAP" id="MF_00123">
    <property type="entry name" value="Arg_tRNA_synth"/>
    <property type="match status" value="1"/>
</dbReference>
<comment type="subunit">
    <text evidence="9">Monomer.</text>
</comment>
<evidence type="ECO:0000313" key="15">
    <source>
        <dbReference type="Proteomes" id="UP000006860"/>
    </source>
</evidence>
<keyword evidence="2 9" id="KW-0963">Cytoplasm</keyword>
<dbReference type="SUPFAM" id="SSF47323">
    <property type="entry name" value="Anticodon-binding domain of a subclass of class I aminoacyl-tRNA synthetases"/>
    <property type="match status" value="1"/>
</dbReference>
<dbReference type="Gene3D" id="1.10.730.10">
    <property type="entry name" value="Isoleucyl-tRNA Synthetase, Domain 1"/>
    <property type="match status" value="1"/>
</dbReference>
<dbReference type="HOGENOM" id="CLU_006406_5_1_0"/>
<evidence type="ECO:0000256" key="11">
    <source>
        <dbReference type="SAM" id="Coils"/>
    </source>
</evidence>
<dbReference type="PANTHER" id="PTHR11956:SF5">
    <property type="entry name" value="ARGININE--TRNA LIGASE, CYTOPLASMIC"/>
    <property type="match status" value="1"/>
</dbReference>
<evidence type="ECO:0000313" key="14">
    <source>
        <dbReference type="EMBL" id="ADY58072.1"/>
    </source>
</evidence>
<evidence type="ECO:0000256" key="9">
    <source>
        <dbReference type="HAMAP-Rule" id="MF_00123"/>
    </source>
</evidence>
<dbReference type="InterPro" id="IPR014729">
    <property type="entry name" value="Rossmann-like_a/b/a_fold"/>
</dbReference>
<dbReference type="SUPFAM" id="SSF55190">
    <property type="entry name" value="Arginyl-tRNA synthetase (ArgRS), N-terminal 'additional' domain"/>
    <property type="match status" value="1"/>
</dbReference>
<dbReference type="EC" id="6.1.1.19" evidence="9"/>
<name>F0SS61_RUBBR</name>
<keyword evidence="3 9" id="KW-0436">Ligase</keyword>
<dbReference type="Gene3D" id="3.40.50.620">
    <property type="entry name" value="HUPs"/>
    <property type="match status" value="1"/>
</dbReference>
<dbReference type="CDD" id="cd07956">
    <property type="entry name" value="Anticodon_Ia_Arg"/>
    <property type="match status" value="1"/>
</dbReference>
<dbReference type="InterPro" id="IPR036695">
    <property type="entry name" value="Arg-tRNA-synth_N_sf"/>
</dbReference>
<dbReference type="AlphaFoldDB" id="F0SS61"/>
<evidence type="ECO:0000256" key="5">
    <source>
        <dbReference type="ARBA" id="ARBA00022840"/>
    </source>
</evidence>
<dbReference type="SUPFAM" id="SSF52374">
    <property type="entry name" value="Nucleotidylyl transferase"/>
    <property type="match status" value="1"/>
</dbReference>
<dbReference type="PANTHER" id="PTHR11956">
    <property type="entry name" value="ARGINYL-TRNA SYNTHETASE"/>
    <property type="match status" value="1"/>
</dbReference>
<dbReference type="GO" id="GO:0006420">
    <property type="term" value="P:arginyl-tRNA aminoacylation"/>
    <property type="evidence" value="ECO:0007669"/>
    <property type="project" value="UniProtKB-UniRule"/>
</dbReference>
<evidence type="ECO:0000259" key="13">
    <source>
        <dbReference type="SMART" id="SM01016"/>
    </source>
</evidence>
<dbReference type="SMART" id="SM01016">
    <property type="entry name" value="Arg_tRNA_synt_N"/>
    <property type="match status" value="1"/>
</dbReference>
<dbReference type="Pfam" id="PF03485">
    <property type="entry name" value="Arg_tRNA_synt_N"/>
    <property type="match status" value="1"/>
</dbReference>
<dbReference type="EMBL" id="CP002546">
    <property type="protein sequence ID" value="ADY58072.1"/>
    <property type="molecule type" value="Genomic_DNA"/>
</dbReference>
<dbReference type="RefSeq" id="WP_013626816.1">
    <property type="nucleotide sequence ID" value="NC_015174.1"/>
</dbReference>
<evidence type="ECO:0000256" key="3">
    <source>
        <dbReference type="ARBA" id="ARBA00022598"/>
    </source>
</evidence>
<dbReference type="FunFam" id="1.10.730.10:FF:000006">
    <property type="entry name" value="Arginyl-tRNA synthetase 2, mitochondrial"/>
    <property type="match status" value="1"/>
</dbReference>
<keyword evidence="11" id="KW-0175">Coiled coil</keyword>
<evidence type="ECO:0000256" key="6">
    <source>
        <dbReference type="ARBA" id="ARBA00022917"/>
    </source>
</evidence>
<dbReference type="KEGG" id="pbs:Plabr_0445"/>
<dbReference type="InterPro" id="IPR001412">
    <property type="entry name" value="aa-tRNA-synth_I_CS"/>
</dbReference>
<dbReference type="GO" id="GO:0005524">
    <property type="term" value="F:ATP binding"/>
    <property type="evidence" value="ECO:0007669"/>
    <property type="project" value="UniProtKB-UniRule"/>
</dbReference>